<dbReference type="Pfam" id="PF03022">
    <property type="entry name" value="MRJP"/>
    <property type="match status" value="1"/>
</dbReference>
<organism evidence="3 4">
    <name type="scientific">Belnapia mucosa</name>
    <dbReference type="NCBI Taxonomy" id="2804532"/>
    <lineage>
        <taxon>Bacteria</taxon>
        <taxon>Pseudomonadati</taxon>
        <taxon>Pseudomonadota</taxon>
        <taxon>Alphaproteobacteria</taxon>
        <taxon>Acetobacterales</taxon>
        <taxon>Roseomonadaceae</taxon>
        <taxon>Belnapia</taxon>
    </lineage>
</organism>
<reference evidence="3 4" key="1">
    <citation type="submission" date="2021-01" db="EMBL/GenBank/DDBJ databases">
        <title>Belnapia mucosa sp. nov. and Belnapia arida sp. nov., isolated from the Tabernas Desert (Almeria, Spain).</title>
        <authorList>
            <person name="Molina-Menor E."/>
            <person name="Vidal-Verdu A."/>
            <person name="Calonge A."/>
            <person name="Satari L."/>
            <person name="Pereto Magraner J."/>
            <person name="Porcar Miralles M."/>
        </authorList>
    </citation>
    <scope>NUCLEOTIDE SEQUENCE [LARGE SCALE GENOMIC DNA]</scope>
    <source>
        <strain evidence="3 4">T6</strain>
    </source>
</reference>
<dbReference type="SUPFAM" id="SSF63829">
    <property type="entry name" value="Calcium-dependent phosphotriesterase"/>
    <property type="match status" value="1"/>
</dbReference>
<dbReference type="EMBL" id="JAEUXJ010000026">
    <property type="protein sequence ID" value="MBL6459094.1"/>
    <property type="molecule type" value="Genomic_DNA"/>
</dbReference>
<evidence type="ECO:0000256" key="1">
    <source>
        <dbReference type="ARBA" id="ARBA00004613"/>
    </source>
</evidence>
<protein>
    <submittedName>
        <fullName evidence="3">Uncharacterized protein</fullName>
    </submittedName>
</protein>
<sequence>MDPVDRLWILDTGSPMFQQTRVGPPKLSCVDLATNRVMKRIIFPREVALPTTYLNDLRFDLRRGAEGTAYITDSVDQEPNGIIVVDLATGDSWRRLHDHPTTKAIPPPDFLPVEGRALMERQPDDTTKPVTMRSEGIAIGADGARLYYCPLASRRLFSVSAEALADRSLSDDAVAATVRDEGDKGGGADGLESDAAGRIYVTGYEHNAILRQNPDGLGDGGARHAPALAGHNVPRYRRVSLRHGEPVASPVEMPEWEGPSAQALFPVPHPPGCSAGAAAVTTRRHPAVRIQARITARA</sequence>
<keyword evidence="4" id="KW-1185">Reference proteome</keyword>
<evidence type="ECO:0000313" key="4">
    <source>
        <dbReference type="Proteomes" id="UP000606490"/>
    </source>
</evidence>
<gene>
    <name evidence="3" type="ORF">JMJ55_27585</name>
</gene>
<accession>A0ABS1VEE8</accession>
<evidence type="ECO:0000313" key="3">
    <source>
        <dbReference type="EMBL" id="MBL6459094.1"/>
    </source>
</evidence>
<dbReference type="Proteomes" id="UP000606490">
    <property type="component" value="Unassembled WGS sequence"/>
</dbReference>
<dbReference type="PANTHER" id="PTHR10009:SF18">
    <property type="entry name" value="PROTEIN YELLOW-LIKE PROTEIN"/>
    <property type="match status" value="1"/>
</dbReference>
<dbReference type="PANTHER" id="PTHR10009">
    <property type="entry name" value="PROTEIN YELLOW-RELATED"/>
    <property type="match status" value="1"/>
</dbReference>
<proteinExistence type="predicted"/>
<dbReference type="InterPro" id="IPR017996">
    <property type="entry name" value="MRJP/yellow-related"/>
</dbReference>
<name>A0ABS1VEE8_9PROT</name>
<comment type="subcellular location">
    <subcellularLocation>
        <location evidence="1">Secreted</location>
    </subcellularLocation>
</comment>
<evidence type="ECO:0000256" key="2">
    <source>
        <dbReference type="ARBA" id="ARBA00022525"/>
    </source>
</evidence>
<comment type="caution">
    <text evidence="3">The sequence shown here is derived from an EMBL/GenBank/DDBJ whole genome shotgun (WGS) entry which is preliminary data.</text>
</comment>
<keyword evidence="2" id="KW-0964">Secreted</keyword>
<dbReference type="InterPro" id="IPR011042">
    <property type="entry name" value="6-blade_b-propeller_TolB-like"/>
</dbReference>
<dbReference type="Gene3D" id="2.120.10.30">
    <property type="entry name" value="TolB, C-terminal domain"/>
    <property type="match status" value="1"/>
</dbReference>